<organism evidence="2 3">
    <name type="scientific">Alteriqipengyuania abyssalis</name>
    <dbReference type="NCBI Taxonomy" id="2860200"/>
    <lineage>
        <taxon>Bacteria</taxon>
        <taxon>Pseudomonadati</taxon>
        <taxon>Pseudomonadota</taxon>
        <taxon>Alphaproteobacteria</taxon>
        <taxon>Sphingomonadales</taxon>
        <taxon>Erythrobacteraceae</taxon>
        <taxon>Alteriqipengyuania</taxon>
    </lineage>
</organism>
<dbReference type="Proteomes" id="UP000759298">
    <property type="component" value="Unassembled WGS sequence"/>
</dbReference>
<sequence length="80" mass="8914">MPDNIPENAPEHAAEERAARRYWLLQFIRLAGIFVTFTGAMMVAGRIEGGALGPILFVAGPLLFFIVPVLLAKHWKRQNP</sequence>
<keyword evidence="1" id="KW-0812">Transmembrane</keyword>
<protein>
    <recommendedName>
        <fullName evidence="4">DUF3098 domain-containing protein</fullName>
    </recommendedName>
</protein>
<gene>
    <name evidence="2" type="ORF">KYN89_10530</name>
</gene>
<reference evidence="2 3" key="1">
    <citation type="submission" date="2021-07" db="EMBL/GenBank/DDBJ databases">
        <title>Alteriqipengyuania abyssalis NZ-12B nov, sp.nov isolated from deep sea sponge in pacific ocean.</title>
        <authorList>
            <person name="Tareen S."/>
            <person name="Wink J."/>
        </authorList>
    </citation>
    <scope>NUCLEOTIDE SEQUENCE [LARGE SCALE GENOMIC DNA]</scope>
    <source>
        <strain evidence="2 3">NZ-12B</strain>
    </source>
</reference>
<dbReference type="RefSeq" id="WP_222825046.1">
    <property type="nucleotide sequence ID" value="NZ_JAHWXP010000003.1"/>
</dbReference>
<evidence type="ECO:0008006" key="4">
    <source>
        <dbReference type="Google" id="ProtNLM"/>
    </source>
</evidence>
<keyword evidence="3" id="KW-1185">Reference proteome</keyword>
<name>A0ABS7PEI6_9SPHN</name>
<feature type="transmembrane region" description="Helical" evidence="1">
    <location>
        <begin position="27"/>
        <end position="45"/>
    </location>
</feature>
<accession>A0ABS7PEI6</accession>
<evidence type="ECO:0000313" key="3">
    <source>
        <dbReference type="Proteomes" id="UP000759298"/>
    </source>
</evidence>
<keyword evidence="1" id="KW-0472">Membrane</keyword>
<evidence type="ECO:0000313" key="2">
    <source>
        <dbReference type="EMBL" id="MBY8337489.1"/>
    </source>
</evidence>
<keyword evidence="1" id="KW-1133">Transmembrane helix</keyword>
<comment type="caution">
    <text evidence="2">The sequence shown here is derived from an EMBL/GenBank/DDBJ whole genome shotgun (WGS) entry which is preliminary data.</text>
</comment>
<feature type="transmembrane region" description="Helical" evidence="1">
    <location>
        <begin position="51"/>
        <end position="72"/>
    </location>
</feature>
<proteinExistence type="predicted"/>
<evidence type="ECO:0000256" key="1">
    <source>
        <dbReference type="SAM" id="Phobius"/>
    </source>
</evidence>
<dbReference type="EMBL" id="JAHWXP010000003">
    <property type="protein sequence ID" value="MBY8337489.1"/>
    <property type="molecule type" value="Genomic_DNA"/>
</dbReference>